<organism evidence="2 3">
    <name type="scientific">Acidihalobacter yilgarnensis</name>
    <dbReference type="NCBI Taxonomy" id="2819280"/>
    <lineage>
        <taxon>Bacteria</taxon>
        <taxon>Pseudomonadati</taxon>
        <taxon>Pseudomonadota</taxon>
        <taxon>Gammaproteobacteria</taxon>
        <taxon>Chromatiales</taxon>
        <taxon>Ectothiorhodospiraceae</taxon>
        <taxon>Acidihalobacter</taxon>
    </lineage>
</organism>
<dbReference type="Proteomes" id="UP000095401">
    <property type="component" value="Chromosome"/>
</dbReference>
<proteinExistence type="predicted"/>
<dbReference type="AlphaFoldDB" id="A0A1D8IP41"/>
<accession>A0A1D8IP41</accession>
<keyword evidence="3" id="KW-1185">Reference proteome</keyword>
<gene>
    <name evidence="2" type="ORF">BI364_09950</name>
</gene>
<sequence length="101" mass="11553">MNIVCEHGRLKRECKFCEKDAEIARLHSEIEALQACRIPTEPTTEMVQAGVSFALRTSVGDSWHRYISDLYRHMIRHAPNQPQMRSTPALRSGDGHDSNDF</sequence>
<reference evidence="3" key="1">
    <citation type="submission" date="2016-09" db="EMBL/GenBank/DDBJ databases">
        <title>Acidihalobacter prosperus F5.</title>
        <authorList>
            <person name="Khaleque H.N."/>
            <person name="Ramsay J.P."/>
            <person name="Kaksonen A.H."/>
            <person name="Boxall N.J."/>
            <person name="Watkin E.L.J."/>
        </authorList>
    </citation>
    <scope>NUCLEOTIDE SEQUENCE [LARGE SCALE GENOMIC DNA]</scope>
    <source>
        <strain evidence="3">F5</strain>
    </source>
</reference>
<evidence type="ECO:0000313" key="3">
    <source>
        <dbReference type="Proteomes" id="UP000095401"/>
    </source>
</evidence>
<dbReference type="EMBL" id="CP017415">
    <property type="protein sequence ID" value="AOU98236.1"/>
    <property type="molecule type" value="Genomic_DNA"/>
</dbReference>
<dbReference type="KEGG" id="aprs:BI364_09950"/>
<evidence type="ECO:0000256" key="1">
    <source>
        <dbReference type="SAM" id="MobiDB-lite"/>
    </source>
</evidence>
<protein>
    <submittedName>
        <fullName evidence="2">Uncharacterized protein</fullName>
    </submittedName>
</protein>
<evidence type="ECO:0000313" key="2">
    <source>
        <dbReference type="EMBL" id="AOU98236.1"/>
    </source>
</evidence>
<feature type="region of interest" description="Disordered" evidence="1">
    <location>
        <begin position="77"/>
        <end position="101"/>
    </location>
</feature>
<name>A0A1D8IP41_9GAMM</name>